<dbReference type="PROSITE" id="PS00086">
    <property type="entry name" value="CYTOCHROME_P450"/>
    <property type="match status" value="1"/>
</dbReference>
<gene>
    <name evidence="9" type="primary">CYP18210</name>
</gene>
<feature type="transmembrane region" description="Helical" evidence="8">
    <location>
        <begin position="20"/>
        <end position="38"/>
    </location>
</feature>
<dbReference type="CDD" id="cd11064">
    <property type="entry name" value="CYP86A"/>
    <property type="match status" value="1"/>
</dbReference>
<dbReference type="PRINTS" id="PR00463">
    <property type="entry name" value="EP450I"/>
</dbReference>
<dbReference type="PRINTS" id="PR00385">
    <property type="entry name" value="P450"/>
</dbReference>
<evidence type="ECO:0000256" key="6">
    <source>
        <dbReference type="PIRSR" id="PIRSR602401-1"/>
    </source>
</evidence>
<dbReference type="InterPro" id="IPR017972">
    <property type="entry name" value="Cyt_P450_CS"/>
</dbReference>
<evidence type="ECO:0000256" key="7">
    <source>
        <dbReference type="RuleBase" id="RU000461"/>
    </source>
</evidence>
<dbReference type="InterPro" id="IPR036396">
    <property type="entry name" value="Cyt_P450_sf"/>
</dbReference>
<dbReference type="AlphaFoldDB" id="A0A977JAY1"/>
<keyword evidence="6 7" id="KW-0349">Heme</keyword>
<dbReference type="EMBL" id="ON113025">
    <property type="protein sequence ID" value="UWY61431.1"/>
    <property type="molecule type" value="mRNA"/>
</dbReference>
<keyword evidence="3 6" id="KW-0479">Metal-binding</keyword>
<dbReference type="GO" id="GO:0020037">
    <property type="term" value="F:heme binding"/>
    <property type="evidence" value="ECO:0007669"/>
    <property type="project" value="InterPro"/>
</dbReference>
<dbReference type="GO" id="GO:0005506">
    <property type="term" value="F:iron ion binding"/>
    <property type="evidence" value="ECO:0007669"/>
    <property type="project" value="InterPro"/>
</dbReference>
<evidence type="ECO:0000256" key="8">
    <source>
        <dbReference type="SAM" id="Phobius"/>
    </source>
</evidence>
<dbReference type="Pfam" id="PF00067">
    <property type="entry name" value="p450"/>
    <property type="match status" value="1"/>
</dbReference>
<accession>A0A977JAY1</accession>
<evidence type="ECO:0000256" key="1">
    <source>
        <dbReference type="ARBA" id="ARBA00001971"/>
    </source>
</evidence>
<feature type="binding site" description="axial binding residue" evidence="6">
    <location>
        <position position="475"/>
    </location>
    <ligand>
        <name>heme</name>
        <dbReference type="ChEBI" id="CHEBI:30413"/>
    </ligand>
    <ligandPart>
        <name>Fe</name>
        <dbReference type="ChEBI" id="CHEBI:18248"/>
    </ligandPart>
</feature>
<sequence length="529" mass="61263">MASLLGYLEIILAAAKMASSLGYIEIFLAVFFFFYFRGKKSFKKILLPWNLPMFGMIPYMFWHVHRIHDMCAEVLEKTGGTYHIKGPWFTNMDILGTVDPANVHYIMSSNFGNFPKGPEFKKIFDVLGDGIFNSDLETWKAQRKLARALINHNRFYKFMAKTSWNKVEQGLIPVLEKVAGNDNTYVDMQDVFQRLTFDTTCKMVTGYDPGCLSLDFPDVPFSKAMDDAEEAIFMRHLVPEFILKLLRWLDVGVEKKHRKAREILDSVIGKYIAMKRQELTINKVDDNDNDNDDEGFDLLTSYIKDEESIGLNCEDNFLRDTILNFMIAGRDTTSSALTWFLWLVTTHPEVEQTIREELESVLSEHEYKEKHKLFNSEQLKGLPYLHGAICEALRLYPPVPFQHKEPLVPDTLPSGHKVHPKMKVMFSLYAMGRMKYIWGKDAREFNPRRWLTERGTIKYEPSYKFLAFNAGPRTCLGKEVAFTQMKAVAAAIIYNYNVRVVEDHPVIPNVSVILYMKHGFKVRVTKRWA</sequence>
<evidence type="ECO:0000313" key="9">
    <source>
        <dbReference type="EMBL" id="UWY61431.1"/>
    </source>
</evidence>
<dbReference type="PANTHER" id="PTHR24296">
    <property type="entry name" value="CYTOCHROME P450"/>
    <property type="match status" value="1"/>
</dbReference>
<keyword evidence="4 7" id="KW-0560">Oxidoreductase</keyword>
<dbReference type="EC" id="1.14.14.1" evidence="9"/>
<comment type="similarity">
    <text evidence="2 7">Belongs to the cytochrome P450 family.</text>
</comment>
<evidence type="ECO:0000256" key="3">
    <source>
        <dbReference type="ARBA" id="ARBA00022723"/>
    </source>
</evidence>
<keyword evidence="8" id="KW-0812">Transmembrane</keyword>
<evidence type="ECO:0000256" key="2">
    <source>
        <dbReference type="ARBA" id="ARBA00010617"/>
    </source>
</evidence>
<comment type="cofactor">
    <cofactor evidence="1 6">
        <name>heme</name>
        <dbReference type="ChEBI" id="CHEBI:30413"/>
    </cofactor>
</comment>
<evidence type="ECO:0000256" key="4">
    <source>
        <dbReference type="ARBA" id="ARBA00023002"/>
    </source>
</evidence>
<name>A0A977JAY1_CALGI</name>
<dbReference type="InterPro" id="IPR002401">
    <property type="entry name" value="Cyt_P450_E_grp-I"/>
</dbReference>
<dbReference type="SUPFAM" id="SSF48264">
    <property type="entry name" value="Cytochrome P450"/>
    <property type="match status" value="1"/>
</dbReference>
<evidence type="ECO:0000256" key="5">
    <source>
        <dbReference type="ARBA" id="ARBA00023004"/>
    </source>
</evidence>
<keyword evidence="8" id="KW-0472">Membrane</keyword>
<protein>
    <submittedName>
        <fullName evidence="9">Cytochrome p450 18210</fullName>
        <ecNumber evidence="9">1.14.14.1</ecNumber>
    </submittedName>
</protein>
<proteinExistence type="evidence at transcript level"/>
<organism evidence="9">
    <name type="scientific">Calotropis gigantea</name>
    <name type="common">Giant milkweed</name>
    <name type="synonym">Asclepias gigantea</name>
    <dbReference type="NCBI Taxonomy" id="4066"/>
    <lineage>
        <taxon>Eukaryota</taxon>
        <taxon>Viridiplantae</taxon>
        <taxon>Streptophyta</taxon>
        <taxon>Embryophyta</taxon>
        <taxon>Tracheophyta</taxon>
        <taxon>Spermatophyta</taxon>
        <taxon>Magnoliopsida</taxon>
        <taxon>eudicotyledons</taxon>
        <taxon>Gunneridae</taxon>
        <taxon>Pentapetalae</taxon>
        <taxon>asterids</taxon>
        <taxon>lamiids</taxon>
        <taxon>Gentianales</taxon>
        <taxon>Apocynaceae</taxon>
        <taxon>Asclepiadoideae</taxon>
        <taxon>Asclepiadeae</taxon>
        <taxon>Asclepiadinae</taxon>
        <taxon>Calotropis</taxon>
    </lineage>
</organism>
<keyword evidence="5 6" id="KW-0408">Iron</keyword>
<dbReference type="InterPro" id="IPR001128">
    <property type="entry name" value="Cyt_P450"/>
</dbReference>
<dbReference type="Gene3D" id="1.10.630.10">
    <property type="entry name" value="Cytochrome P450"/>
    <property type="match status" value="1"/>
</dbReference>
<keyword evidence="8" id="KW-1133">Transmembrane helix</keyword>
<dbReference type="GO" id="GO:0006629">
    <property type="term" value="P:lipid metabolic process"/>
    <property type="evidence" value="ECO:0007669"/>
    <property type="project" value="UniProtKB-ARBA"/>
</dbReference>
<keyword evidence="7" id="KW-0503">Monooxygenase</keyword>
<dbReference type="GO" id="GO:0016712">
    <property type="term" value="F:oxidoreductase activity, acting on paired donors, with incorporation or reduction of molecular oxygen, reduced flavin or flavoprotein as one donor, and incorporation of one atom of oxygen"/>
    <property type="evidence" value="ECO:0007669"/>
    <property type="project" value="UniProtKB-EC"/>
</dbReference>
<feature type="transmembrane region" description="Helical" evidence="8">
    <location>
        <begin position="45"/>
        <end position="62"/>
    </location>
</feature>
<reference evidence="9" key="1">
    <citation type="journal article" date="2022" name="ACS Catal.">
        <title>Biocatalytic C14-Hydroxylation on Androstenedione Enabled Modular Synthesis of Cardiotonic Steroids.</title>
        <authorList>
            <person name="Zhao Y."/>
            <person name="Zhang B."/>
            <person name="Sun Z.Q."/>
            <person name="Zhang H."/>
            <person name="Wang W."/>
            <person name="Wang Z.R."/>
            <person name="Guo Z.K."/>
            <person name="Yu S."/>
            <person name="Tan R.X."/>
            <person name="Ge H.M."/>
        </authorList>
    </citation>
    <scope>NUCLEOTIDE SEQUENCE</scope>
    <source>
        <tissue evidence="9">Root stem leaf</tissue>
    </source>
</reference>